<dbReference type="Proteomes" id="UP000215355">
    <property type="component" value="Chromosome 1"/>
</dbReference>
<gene>
    <name evidence="1" type="ORF">SAMEA4412673_03808</name>
</gene>
<evidence type="ECO:0000313" key="2">
    <source>
        <dbReference type="Proteomes" id="UP000215355"/>
    </source>
</evidence>
<protein>
    <submittedName>
        <fullName evidence="1">Uncharacterized protein</fullName>
    </submittedName>
</protein>
<accession>A0AAJ5C227</accession>
<organism evidence="1 2">
    <name type="scientific">Sphingobacterium mizutaii</name>
    <dbReference type="NCBI Taxonomy" id="1010"/>
    <lineage>
        <taxon>Bacteria</taxon>
        <taxon>Pseudomonadati</taxon>
        <taxon>Bacteroidota</taxon>
        <taxon>Sphingobacteriia</taxon>
        <taxon>Sphingobacteriales</taxon>
        <taxon>Sphingobacteriaceae</taxon>
        <taxon>Sphingobacterium</taxon>
    </lineage>
</organism>
<proteinExistence type="predicted"/>
<dbReference type="EMBL" id="LT906468">
    <property type="protein sequence ID" value="SNV62575.1"/>
    <property type="molecule type" value="Genomic_DNA"/>
</dbReference>
<evidence type="ECO:0000313" key="1">
    <source>
        <dbReference type="EMBL" id="SNV62575.1"/>
    </source>
</evidence>
<reference evidence="1 2" key="1">
    <citation type="submission" date="2017-06" db="EMBL/GenBank/DDBJ databases">
        <authorList>
            <consortium name="Pathogen Informatics"/>
        </authorList>
    </citation>
    <scope>NUCLEOTIDE SEQUENCE [LARGE SCALE GENOMIC DNA]</scope>
    <source>
        <strain evidence="1 2">NCTC12149</strain>
    </source>
</reference>
<sequence>MVNLNQKRFSKTLTSKVWPSDRFDGSSASWKKIEKAILLTLCFSLFNNQLVVAQDPHESGGNGHNGIIPIQAGETLPESMWEAPMNVARHSQGKHRIILNDFRYKKLIILDFGATWCSHVRGHDTQKRSVEEKILKGPGSDHAHRQAQGSHVAFSGTGRAARLADPAGMEYLGNQDFHKILNRLHCQWQRSYKRGIQKGCFLK</sequence>
<dbReference type="AlphaFoldDB" id="A0AAJ5C227"/>
<dbReference type="KEGG" id="smiz:4412673_03808"/>
<name>A0AAJ5C227_9SPHI</name>